<dbReference type="AlphaFoldDB" id="A0AAE0SVT6"/>
<comment type="caution">
    <text evidence="3">The sequence shown here is derived from an EMBL/GenBank/DDBJ whole genome shotgun (WGS) entry which is preliminary data.</text>
</comment>
<accession>A0AAE0SVT6</accession>
<reference evidence="3" key="1">
    <citation type="journal article" date="2021" name="Genome Biol. Evol.">
        <title>A High-Quality Reference Genome for a Parasitic Bivalve with Doubly Uniparental Inheritance (Bivalvia: Unionida).</title>
        <authorList>
            <person name="Smith C.H."/>
        </authorList>
    </citation>
    <scope>NUCLEOTIDE SEQUENCE</scope>
    <source>
        <strain evidence="3">CHS0354</strain>
    </source>
</reference>
<reference evidence="3" key="3">
    <citation type="submission" date="2023-05" db="EMBL/GenBank/DDBJ databases">
        <authorList>
            <person name="Smith C.H."/>
        </authorList>
    </citation>
    <scope>NUCLEOTIDE SEQUENCE</scope>
    <source>
        <strain evidence="3">CHS0354</strain>
        <tissue evidence="3">Mantle</tissue>
    </source>
</reference>
<keyword evidence="4" id="KW-1185">Reference proteome</keyword>
<feature type="region of interest" description="Disordered" evidence="1">
    <location>
        <begin position="214"/>
        <end position="233"/>
    </location>
</feature>
<dbReference type="Proteomes" id="UP001195483">
    <property type="component" value="Unassembled WGS sequence"/>
</dbReference>
<evidence type="ECO:0000313" key="4">
    <source>
        <dbReference type="Proteomes" id="UP001195483"/>
    </source>
</evidence>
<dbReference type="InterPro" id="IPR013087">
    <property type="entry name" value="Znf_C2H2_type"/>
</dbReference>
<dbReference type="PROSITE" id="PS00028">
    <property type="entry name" value="ZINC_FINGER_C2H2_1"/>
    <property type="match status" value="1"/>
</dbReference>
<feature type="compositionally biased region" description="Basic and acidic residues" evidence="1">
    <location>
        <begin position="133"/>
        <end position="146"/>
    </location>
</feature>
<reference evidence="3" key="2">
    <citation type="journal article" date="2021" name="Genome Biol. Evol.">
        <title>Developing a high-quality reference genome for a parasitic bivalve with doubly uniparental inheritance (Bivalvia: Unionida).</title>
        <authorList>
            <person name="Smith C.H."/>
        </authorList>
    </citation>
    <scope>NUCLEOTIDE SEQUENCE</scope>
    <source>
        <strain evidence="3">CHS0354</strain>
        <tissue evidence="3">Mantle</tissue>
    </source>
</reference>
<name>A0AAE0SVT6_9BIVA</name>
<proteinExistence type="predicted"/>
<evidence type="ECO:0000313" key="3">
    <source>
        <dbReference type="EMBL" id="KAK3598848.1"/>
    </source>
</evidence>
<gene>
    <name evidence="3" type="ORF">CHS0354_008590</name>
</gene>
<feature type="region of interest" description="Disordered" evidence="1">
    <location>
        <begin position="133"/>
        <end position="159"/>
    </location>
</feature>
<dbReference type="EMBL" id="JAEAOA010000567">
    <property type="protein sequence ID" value="KAK3598848.1"/>
    <property type="molecule type" value="Genomic_DNA"/>
</dbReference>
<evidence type="ECO:0000259" key="2">
    <source>
        <dbReference type="PROSITE" id="PS00028"/>
    </source>
</evidence>
<organism evidence="3 4">
    <name type="scientific">Potamilus streckersoni</name>
    <dbReference type="NCBI Taxonomy" id="2493646"/>
    <lineage>
        <taxon>Eukaryota</taxon>
        <taxon>Metazoa</taxon>
        <taxon>Spiralia</taxon>
        <taxon>Lophotrochozoa</taxon>
        <taxon>Mollusca</taxon>
        <taxon>Bivalvia</taxon>
        <taxon>Autobranchia</taxon>
        <taxon>Heteroconchia</taxon>
        <taxon>Palaeoheterodonta</taxon>
        <taxon>Unionida</taxon>
        <taxon>Unionoidea</taxon>
        <taxon>Unionidae</taxon>
        <taxon>Ambleminae</taxon>
        <taxon>Lampsilini</taxon>
        <taxon>Potamilus</taxon>
    </lineage>
</organism>
<protein>
    <recommendedName>
        <fullName evidence="2">C2H2-type domain-containing protein</fullName>
    </recommendedName>
</protein>
<feature type="domain" description="C2H2-type" evidence="2">
    <location>
        <begin position="3"/>
        <end position="25"/>
    </location>
</feature>
<sequence length="430" mass="49107">MKCWLCTAEFSNRKDLKAHLAGPPHDRMRVICPWCHLDEKCFKKINDLKKHAGRQHRLDIKGLPEDYFGEPNGFYLALHPKDYMWIVRPAEYHSQYAKMARWAISNWLNRCRRSSRSRNEWIEGWVSCVVDESRHDNPPKRPRLEEPEPYSPTTPAVGDEDIQFDSVQLGNGNTRAYFFSEGQGFATWYEVNLSDNVLKERRYFESLSRKMMVPLDPNRTRPSSGGSDVKDESIKEKLCQKSGIPSCFVTDLYRKTVSAAETVPDHPCPVIAADAPIDTQPNMPKSKFYFSLDQLITTLTSERPICVELPSQGPLGHDSGPEKNPLDMTLELPEQATGSQRVTLSYMNIISQPLVPKDVVGDTPLDLSTLSSKFVASPPKKILMSKNQNRARKLLKAGYMPLFPPTRREWDKKEIVEFTAGPVSIRWPPR</sequence>
<evidence type="ECO:0000256" key="1">
    <source>
        <dbReference type="SAM" id="MobiDB-lite"/>
    </source>
</evidence>